<name>E1RBL4_SEDSS</name>
<dbReference type="Proteomes" id="UP000002318">
    <property type="component" value="Chromosome"/>
</dbReference>
<dbReference type="RefSeq" id="WP_013253208.1">
    <property type="nucleotide sequence ID" value="NC_014364.1"/>
</dbReference>
<dbReference type="AlphaFoldDB" id="E1RBL4"/>
<keyword evidence="2" id="KW-1185">Reference proteome</keyword>
<accession>E1RBL4</accession>
<dbReference type="eggNOG" id="ENOG5031XAC">
    <property type="taxonomic scope" value="Bacteria"/>
</dbReference>
<organism evidence="1 2">
    <name type="scientific">Sediminispirochaeta smaragdinae (strain DSM 11293 / JCM 15392 / SEBR 4228)</name>
    <name type="common">Spirochaeta smaragdinae</name>
    <dbReference type="NCBI Taxonomy" id="573413"/>
    <lineage>
        <taxon>Bacteria</taxon>
        <taxon>Pseudomonadati</taxon>
        <taxon>Spirochaetota</taxon>
        <taxon>Spirochaetia</taxon>
        <taxon>Spirochaetales</taxon>
        <taxon>Spirochaetaceae</taxon>
        <taxon>Sediminispirochaeta</taxon>
    </lineage>
</organism>
<gene>
    <name evidence="1" type="ordered locus">Spirs_0599</name>
</gene>
<dbReference type="HOGENOM" id="CLU_1703140_0_0_12"/>
<sequence length="162" mass="18133">MKQSPQMKVIQEQMKPGVLTLQGFLGSDTRSLSEILDADAAEVRRLGTTHQAIADRMRYFRKEGEAGLGEFTTVDSYFDVKVESVRGKIPSPFGGPGLYAKTNTTLLNKQLNRSLVFTDINIHLIGEHGFYEGKGSPFRLEPRALVEILEIPREAQQVEIPR</sequence>
<dbReference type="EMBL" id="CP002116">
    <property type="protein sequence ID" value="ADK79744.1"/>
    <property type="molecule type" value="Genomic_DNA"/>
</dbReference>
<evidence type="ECO:0000313" key="1">
    <source>
        <dbReference type="EMBL" id="ADK79744.1"/>
    </source>
</evidence>
<reference evidence="1 2" key="1">
    <citation type="journal article" date="2010" name="Stand. Genomic Sci.">
        <title>Complete genome sequence of Spirochaeta smaragdinae type strain (SEBR 4228).</title>
        <authorList>
            <person name="Mavromatis K."/>
            <person name="Yasawong M."/>
            <person name="Chertkov O."/>
            <person name="Lapidus A."/>
            <person name="Lucas S."/>
            <person name="Nolan M."/>
            <person name="Del Rio T.G."/>
            <person name="Tice H."/>
            <person name="Cheng J.F."/>
            <person name="Pitluck S."/>
            <person name="Liolios K."/>
            <person name="Ivanova N."/>
            <person name="Tapia R."/>
            <person name="Han C."/>
            <person name="Bruce D."/>
            <person name="Goodwin L."/>
            <person name="Pati A."/>
            <person name="Chen A."/>
            <person name="Palaniappan K."/>
            <person name="Land M."/>
            <person name="Hauser L."/>
            <person name="Chang Y.J."/>
            <person name="Jeffries C.D."/>
            <person name="Detter J.C."/>
            <person name="Rohde M."/>
            <person name="Brambilla E."/>
            <person name="Spring S."/>
            <person name="Goker M."/>
            <person name="Sikorski J."/>
            <person name="Woyke T."/>
            <person name="Bristow J."/>
            <person name="Eisen J.A."/>
            <person name="Markowitz V."/>
            <person name="Hugenholtz P."/>
            <person name="Klenk H.P."/>
            <person name="Kyrpides N.C."/>
        </authorList>
    </citation>
    <scope>NUCLEOTIDE SEQUENCE [LARGE SCALE GENOMIC DNA]</scope>
    <source>
        <strain evidence="2">DSM 11293 / JCM 15392 / SEBR 4228</strain>
    </source>
</reference>
<dbReference type="KEGG" id="ssm:Spirs_0599"/>
<protein>
    <submittedName>
        <fullName evidence="1">Uncharacterized protein</fullName>
    </submittedName>
</protein>
<dbReference type="STRING" id="573413.Spirs_0599"/>
<evidence type="ECO:0000313" key="2">
    <source>
        <dbReference type="Proteomes" id="UP000002318"/>
    </source>
</evidence>
<proteinExistence type="predicted"/>